<dbReference type="EMBL" id="KV878590">
    <property type="protein sequence ID" value="OJJ56678.1"/>
    <property type="molecule type" value="Genomic_DNA"/>
</dbReference>
<proteinExistence type="predicted"/>
<evidence type="ECO:0000313" key="2">
    <source>
        <dbReference type="Proteomes" id="UP000184356"/>
    </source>
</evidence>
<dbReference type="RefSeq" id="XP_040700484.1">
    <property type="nucleotide sequence ID" value="XM_040847544.1"/>
</dbReference>
<organism evidence="1 2">
    <name type="scientific">Aspergillus sydowii CBS 593.65</name>
    <dbReference type="NCBI Taxonomy" id="1036612"/>
    <lineage>
        <taxon>Eukaryota</taxon>
        <taxon>Fungi</taxon>
        <taxon>Dikarya</taxon>
        <taxon>Ascomycota</taxon>
        <taxon>Pezizomycotina</taxon>
        <taxon>Eurotiomycetes</taxon>
        <taxon>Eurotiomycetidae</taxon>
        <taxon>Eurotiales</taxon>
        <taxon>Aspergillaceae</taxon>
        <taxon>Aspergillus</taxon>
        <taxon>Aspergillus subgen. Nidulantes</taxon>
    </lineage>
</organism>
<dbReference type="AlphaFoldDB" id="A0A1L9TB70"/>
<dbReference type="GeneID" id="63763617"/>
<accession>A0A1L9TB70</accession>
<gene>
    <name evidence="1" type="ORF">ASPSYDRAFT_47972</name>
</gene>
<sequence length="119" mass="13537">MAPYRHHLMGCPRMISQYLAHALILLPLYWRVFQCLPSVILQPGDIIKSNSPIGCPRCWGCLRWCLREPAERCLPQGREDGQAIVSLRDAFMSCTGRFGQDMHHFPKRVMVARADIATG</sequence>
<keyword evidence="2" id="KW-1185">Reference proteome</keyword>
<dbReference type="VEuPathDB" id="FungiDB:ASPSYDRAFT_47972"/>
<name>A0A1L9TB70_9EURO</name>
<evidence type="ECO:0000313" key="1">
    <source>
        <dbReference type="EMBL" id="OJJ56678.1"/>
    </source>
</evidence>
<reference evidence="2" key="1">
    <citation type="journal article" date="2017" name="Genome Biol.">
        <title>Comparative genomics reveals high biological diversity and specific adaptations in the industrially and medically important fungal genus Aspergillus.</title>
        <authorList>
            <person name="de Vries R.P."/>
            <person name="Riley R."/>
            <person name="Wiebenga A."/>
            <person name="Aguilar-Osorio G."/>
            <person name="Amillis S."/>
            <person name="Uchima C.A."/>
            <person name="Anderluh G."/>
            <person name="Asadollahi M."/>
            <person name="Askin M."/>
            <person name="Barry K."/>
            <person name="Battaglia E."/>
            <person name="Bayram O."/>
            <person name="Benocci T."/>
            <person name="Braus-Stromeyer S.A."/>
            <person name="Caldana C."/>
            <person name="Canovas D."/>
            <person name="Cerqueira G.C."/>
            <person name="Chen F."/>
            <person name="Chen W."/>
            <person name="Choi C."/>
            <person name="Clum A."/>
            <person name="Dos Santos R.A."/>
            <person name="Damasio A.R."/>
            <person name="Diallinas G."/>
            <person name="Emri T."/>
            <person name="Fekete E."/>
            <person name="Flipphi M."/>
            <person name="Freyberg S."/>
            <person name="Gallo A."/>
            <person name="Gournas C."/>
            <person name="Habgood R."/>
            <person name="Hainaut M."/>
            <person name="Harispe M.L."/>
            <person name="Henrissat B."/>
            <person name="Hilden K.S."/>
            <person name="Hope R."/>
            <person name="Hossain A."/>
            <person name="Karabika E."/>
            <person name="Karaffa L."/>
            <person name="Karanyi Z."/>
            <person name="Krasevec N."/>
            <person name="Kuo A."/>
            <person name="Kusch H."/>
            <person name="LaButti K."/>
            <person name="Lagendijk E.L."/>
            <person name="Lapidus A."/>
            <person name="Levasseur A."/>
            <person name="Lindquist E."/>
            <person name="Lipzen A."/>
            <person name="Logrieco A.F."/>
            <person name="MacCabe A."/>
            <person name="Maekelae M.R."/>
            <person name="Malavazi I."/>
            <person name="Melin P."/>
            <person name="Meyer V."/>
            <person name="Mielnichuk N."/>
            <person name="Miskei M."/>
            <person name="Molnar A.P."/>
            <person name="Mule G."/>
            <person name="Ngan C.Y."/>
            <person name="Orejas M."/>
            <person name="Orosz E."/>
            <person name="Ouedraogo J.P."/>
            <person name="Overkamp K.M."/>
            <person name="Park H.-S."/>
            <person name="Perrone G."/>
            <person name="Piumi F."/>
            <person name="Punt P.J."/>
            <person name="Ram A.F."/>
            <person name="Ramon A."/>
            <person name="Rauscher S."/>
            <person name="Record E."/>
            <person name="Riano-Pachon D.M."/>
            <person name="Robert V."/>
            <person name="Roehrig J."/>
            <person name="Ruller R."/>
            <person name="Salamov A."/>
            <person name="Salih N.S."/>
            <person name="Samson R.A."/>
            <person name="Sandor E."/>
            <person name="Sanguinetti M."/>
            <person name="Schuetze T."/>
            <person name="Sepcic K."/>
            <person name="Shelest E."/>
            <person name="Sherlock G."/>
            <person name="Sophianopoulou V."/>
            <person name="Squina F.M."/>
            <person name="Sun H."/>
            <person name="Susca A."/>
            <person name="Todd R.B."/>
            <person name="Tsang A."/>
            <person name="Unkles S.E."/>
            <person name="van de Wiele N."/>
            <person name="van Rossen-Uffink D."/>
            <person name="Oliveira J.V."/>
            <person name="Vesth T.C."/>
            <person name="Visser J."/>
            <person name="Yu J.-H."/>
            <person name="Zhou M."/>
            <person name="Andersen M.R."/>
            <person name="Archer D.B."/>
            <person name="Baker S.E."/>
            <person name="Benoit I."/>
            <person name="Brakhage A.A."/>
            <person name="Braus G.H."/>
            <person name="Fischer R."/>
            <person name="Frisvad J.C."/>
            <person name="Goldman G.H."/>
            <person name="Houbraken J."/>
            <person name="Oakley B."/>
            <person name="Pocsi I."/>
            <person name="Scazzocchio C."/>
            <person name="Seiboth B."/>
            <person name="vanKuyk P.A."/>
            <person name="Wortman J."/>
            <person name="Dyer P.S."/>
            <person name="Grigoriev I.V."/>
        </authorList>
    </citation>
    <scope>NUCLEOTIDE SEQUENCE [LARGE SCALE GENOMIC DNA]</scope>
    <source>
        <strain evidence="2">CBS 593.65</strain>
    </source>
</reference>
<dbReference type="Proteomes" id="UP000184356">
    <property type="component" value="Unassembled WGS sequence"/>
</dbReference>
<protein>
    <submittedName>
        <fullName evidence="1">Uncharacterized protein</fullName>
    </submittedName>
</protein>